<gene>
    <name evidence="1" type="ORF">LCGC14_1968950</name>
</gene>
<dbReference type="EMBL" id="LAZR01021818">
    <property type="protein sequence ID" value="KKL84013.1"/>
    <property type="molecule type" value="Genomic_DNA"/>
</dbReference>
<evidence type="ECO:0000313" key="1">
    <source>
        <dbReference type="EMBL" id="KKL84013.1"/>
    </source>
</evidence>
<name>A0A0F9FCP4_9ZZZZ</name>
<accession>A0A0F9FCP4</accession>
<protein>
    <submittedName>
        <fullName evidence="1">Uncharacterized protein</fullName>
    </submittedName>
</protein>
<comment type="caution">
    <text evidence="1">The sequence shown here is derived from an EMBL/GenBank/DDBJ whole genome shotgun (WGS) entry which is preliminary data.</text>
</comment>
<proteinExistence type="predicted"/>
<reference evidence="1" key="1">
    <citation type="journal article" date="2015" name="Nature">
        <title>Complex archaea that bridge the gap between prokaryotes and eukaryotes.</title>
        <authorList>
            <person name="Spang A."/>
            <person name="Saw J.H."/>
            <person name="Jorgensen S.L."/>
            <person name="Zaremba-Niedzwiedzka K."/>
            <person name="Martijn J."/>
            <person name="Lind A.E."/>
            <person name="van Eijk R."/>
            <person name="Schleper C."/>
            <person name="Guy L."/>
            <person name="Ettema T.J."/>
        </authorList>
    </citation>
    <scope>NUCLEOTIDE SEQUENCE</scope>
</reference>
<feature type="non-terminal residue" evidence="1">
    <location>
        <position position="1"/>
    </location>
</feature>
<dbReference type="AlphaFoldDB" id="A0A0F9FCP4"/>
<organism evidence="1">
    <name type="scientific">marine sediment metagenome</name>
    <dbReference type="NCBI Taxonomy" id="412755"/>
    <lineage>
        <taxon>unclassified sequences</taxon>
        <taxon>metagenomes</taxon>
        <taxon>ecological metagenomes</taxon>
    </lineage>
</organism>
<sequence>LQACRPFRLKADGGQAPALTLSGCLRVDIVENTVT</sequence>